<keyword evidence="1 4" id="KW-0732">Signal</keyword>
<sequence>MEKFAVAVILYLLCLPFHNFAFIPACYHCKNVDDIDLLQAEQPFPFPVHSSCSTEHPKGELLIDCADYQYDIFGRPTNLIQAGSIPSRNDTPKSDNDQAFYCVKLTFDGNQISTNIQAKMTIRSCISNRFFTNSPRPRLPQECEHNTKLKIGKQIYDAVIRAWIQEDTFDGDTDMEVCTCNKPGCNGATRHRAGILFVFPLMLSVYRGLFHSTSNVPMAKFTVMMVFLIFCSSYITGANALQCYHCKYVEGIDSQLSHDAFPQDESCGSNEPKEELGINCEILPQTRKVTDPPIIQPIKLVDDDTDLTTESEEIDNEPGETTYSCIQINYTGKHKGTDNKIKMIVRSCVVNSHVGDDDETDELPEVCYNHPKDRIIHIIKYEHIRLWMRETVEEASLHFAPDVNVNICTCHNDECNGAMRYDDNSIAPLILVISALMTVINCKIVCY</sequence>
<evidence type="ECO:0000256" key="4">
    <source>
        <dbReference type="SAM" id="SignalP"/>
    </source>
</evidence>
<feature type="signal peptide" evidence="4">
    <location>
        <begin position="1"/>
        <end position="21"/>
    </location>
</feature>
<proteinExistence type="predicted"/>
<name>A0A1D2MXQ8_ORCCI</name>
<accession>A0A1D2MXQ8</accession>
<dbReference type="EMBL" id="LJIJ01000409">
    <property type="protein sequence ID" value="ODM97800.1"/>
    <property type="molecule type" value="Genomic_DNA"/>
</dbReference>
<keyword evidence="6" id="KW-1185">Reference proteome</keyword>
<keyword evidence="3" id="KW-1133">Transmembrane helix</keyword>
<keyword evidence="3" id="KW-0812">Transmembrane</keyword>
<dbReference type="AlphaFoldDB" id="A0A1D2MXQ8"/>
<dbReference type="Proteomes" id="UP000094527">
    <property type="component" value="Unassembled WGS sequence"/>
</dbReference>
<keyword evidence="3" id="KW-0472">Membrane</keyword>
<dbReference type="PANTHER" id="PTHR10036">
    <property type="entry name" value="CD59 GLYCOPROTEIN"/>
    <property type="match status" value="1"/>
</dbReference>
<evidence type="ECO:0000313" key="6">
    <source>
        <dbReference type="Proteomes" id="UP000094527"/>
    </source>
</evidence>
<comment type="caution">
    <text evidence="5">The sequence shown here is derived from an EMBL/GenBank/DDBJ whole genome shotgun (WGS) entry which is preliminary data.</text>
</comment>
<evidence type="ECO:0000256" key="1">
    <source>
        <dbReference type="ARBA" id="ARBA00022729"/>
    </source>
</evidence>
<feature type="chain" id="PRO_5008904719" description="Protein quiver" evidence="4">
    <location>
        <begin position="22"/>
        <end position="447"/>
    </location>
</feature>
<feature type="transmembrane region" description="Helical" evidence="3">
    <location>
        <begin position="221"/>
        <end position="241"/>
    </location>
</feature>
<evidence type="ECO:0000256" key="2">
    <source>
        <dbReference type="ARBA" id="ARBA00023157"/>
    </source>
</evidence>
<dbReference type="PANTHER" id="PTHR10036:SF25">
    <property type="entry name" value="HEP21 PROTEIN"/>
    <property type="match status" value="1"/>
</dbReference>
<feature type="transmembrane region" description="Helical" evidence="3">
    <location>
        <begin position="191"/>
        <end position="209"/>
    </location>
</feature>
<protein>
    <recommendedName>
        <fullName evidence="7">Protein quiver</fullName>
    </recommendedName>
</protein>
<organism evidence="5 6">
    <name type="scientific">Orchesella cincta</name>
    <name type="common">Springtail</name>
    <name type="synonym">Podura cincta</name>
    <dbReference type="NCBI Taxonomy" id="48709"/>
    <lineage>
        <taxon>Eukaryota</taxon>
        <taxon>Metazoa</taxon>
        <taxon>Ecdysozoa</taxon>
        <taxon>Arthropoda</taxon>
        <taxon>Hexapoda</taxon>
        <taxon>Collembola</taxon>
        <taxon>Entomobryomorpha</taxon>
        <taxon>Entomobryoidea</taxon>
        <taxon>Orchesellidae</taxon>
        <taxon>Orchesellinae</taxon>
        <taxon>Orchesella</taxon>
    </lineage>
</organism>
<evidence type="ECO:0000313" key="5">
    <source>
        <dbReference type="EMBL" id="ODM97800.1"/>
    </source>
</evidence>
<evidence type="ECO:0008006" key="7">
    <source>
        <dbReference type="Google" id="ProtNLM"/>
    </source>
</evidence>
<reference evidence="5 6" key="1">
    <citation type="journal article" date="2016" name="Genome Biol. Evol.">
        <title>Gene Family Evolution Reflects Adaptation to Soil Environmental Stressors in the Genome of the Collembolan Orchesella cincta.</title>
        <authorList>
            <person name="Faddeeva-Vakhrusheva A."/>
            <person name="Derks M.F."/>
            <person name="Anvar S.Y."/>
            <person name="Agamennone V."/>
            <person name="Suring W."/>
            <person name="Smit S."/>
            <person name="van Straalen N.M."/>
            <person name="Roelofs D."/>
        </authorList>
    </citation>
    <scope>NUCLEOTIDE SEQUENCE [LARGE SCALE GENOMIC DNA]</scope>
    <source>
        <tissue evidence="5">Mixed pool</tissue>
    </source>
</reference>
<evidence type="ECO:0000256" key="3">
    <source>
        <dbReference type="SAM" id="Phobius"/>
    </source>
</evidence>
<gene>
    <name evidence="5" type="ORF">Ocin01_08881</name>
</gene>
<keyword evidence="2" id="KW-1015">Disulfide bond</keyword>